<dbReference type="EMBL" id="CM039171">
    <property type="protein sequence ID" value="KAH9790613.1"/>
    <property type="molecule type" value="Genomic_DNA"/>
</dbReference>
<name>A0ACB8MY99_CITSI</name>
<gene>
    <name evidence="1" type="ORF">KPL71_003463</name>
</gene>
<dbReference type="Proteomes" id="UP000829398">
    <property type="component" value="Chromosome 2"/>
</dbReference>
<protein>
    <submittedName>
        <fullName evidence="1">Methyl-CpG-binding domain-containing protein 9</fullName>
    </submittedName>
</protein>
<comment type="caution">
    <text evidence="1">The sequence shown here is derived from an EMBL/GenBank/DDBJ whole genome shotgun (WGS) entry which is preliminary data.</text>
</comment>
<evidence type="ECO:0000313" key="2">
    <source>
        <dbReference type="Proteomes" id="UP000829398"/>
    </source>
</evidence>
<proteinExistence type="predicted"/>
<sequence length="2167" mass="240553">MEASDSSRSPLGIDLNEIPSGSTSSSETTSLCGACGVAAEAEGDVVVCDACERGFHLECAGILMCCHQQQQQQQQQQPYHHNLLEWVCADCVKNGAKSKLWPLGRKKRILDMNASPPSDVDADATDDVLDFRKHSPGDNSFGGNAFVAPVTSSKFLHAGSGFGFQKASAITTNTGRKGFEANKQSTDRSFQEVELRFPLGKCSRSFTPAIRFPSQNPSEILLQALRDFISERHGVLEEGWSVELRHSTNSYELYAVYCAPDGRTFDSMSEVACYLGLTSSYNSLDTRVKTEESPLHDRVPVCKKRKPTKFPFANGFAENKGFISLNNIKFSSYNQHMGNFNSRSNSMVEITESGGAENDCAGFLQNYDGLPVQFEDFFILSLGHVDGRPSYHNVNVIYPVGYTSCWHDKITGSLFICEVLDGGDSGPVFKVTRCSCSALPIPDGSTILFRPNFVQCSGRDHEANGDFTSYSKDYDSDVNIQMILSDPCLPVDNDILTCLGSCSNKSCDDDIGEISVEDRSSSSAWRRLSQKFVDACFEICKQKGVLKFSCKHIENSREFANWDMVDEKEKMRFTSLNKFCGSSVSVSIPSEFRGDNELDTLADVLLKWLDQDRFGLEAEFVQEVIEQLPGVKDCSQYEFLIDRSCYLSFLTVGNGSLMVKMKGGVGSAEEGLDGSFGRSKKRRLVEDHDHWPPPGNALCSRLPPQIVGDFFQVCQFLWRFHEVLGLKESFSLEELEEELINPWIDGCSSEKCEKKLQGTEPVSLHQCDIVGGKILSASDESHQAVSRENPHAFINLENGAAREAAQDEMGFVSYSRCSGVVLTKAHSSLLEVLIAELQSKVAALVDPNFDSGESKPRRGRKKDADNSIPHKRGKLNMLPINELTWPELARRYILAFLSMDGILDSPEITARESGRVFRCLQGDGGVLCGSLTGVAGMEADALLLAEATKKIFGSLNRENDVLTIEEEVSDASGTCEKNIVNDGTLPEWAKMLEPVRKLPTNVGTRIRKCVYEALERNPPDWARKILEHSISKEVYKGNASGPTKKAVVSVLADVKERLPQNSEKGCKKKTVISISSIIMKQCRIVLRQAAAADDEKVFCNLLGRKPLSSTDNDDEGFLGSPAMVSRPLDFRTIDLRLAVGAYDGSHDSFLQDVREFWNNVRTAFGDQPDFVDLAEKLSRNFESLYENEIVTLLQKLVGYAKLESLSEETTKEINDILVQTSEIPKAPWDEGICKVCGVDKDDDSVLLCDTCDAEYHTYCLEPPLVRIPEGNWYCPSCVVRNSMVQGASEHSQVGGQHKGKNNQGEITRLCLEALRHLTTVMEEKEYWEFNVHERTFLLKFLCDELLNSALLRQHLEQCTEVTAELQQKLRSFSVEFKNLKSREETVAARVAKVEASMTYSVAEVCMKEGPATVIRNNGKCIEQPQNSSNRSNCSVIALEESGPMYPTDAEGQIEEPHGDNSKMPSQKNDESIKPNEHPLASSLPQEIDNLSGEIRSQHNLQELARDAATLASPSNNHGPSVPNELHVTEGTCSVTMNEPQAHNLELNNIRNDILLLQESITSLEQQLLKLSVRREFLGSDSSGRLYWVLPLPGMHPCLIVDGSPELQQKRKILDFRGPVDKGLVLKNSSSSGSDAYSSSKGSKACCPFQYDPYAVTATSSHWILYQTDAEIEELVNWLRDNDPKERELKDSILNWKKIRFQDSQHTKKQSWDEYQSASSAPTNSDKVDCFDCLVTKAATLLEKKYGPCFESEEVLKKGGKRARVTSQEKMYRCECLEPIWPSRNHCLSCHRTFSTAVEFEEHNDTCNSAPPAYEKNKEASNSLKGKGNKKSDISHAAGGTDVELVETSKPSGLIRFQNDGCPFDLNEISSKFMTQDSNKELVQEIGLLGSKGIPSLIPSVSPFLSDSTLMLMSPQKEVGVPDGQLMASETLSSSQGKQSMKNAGNDNMADDASRKSGSNGTHEVLKSKKPAFGCSEQRDRKSSSHVRVPKVGINQCCVVPQSSLRPLIGRTSQIKRRLKVNLLDIDAALPEEALRPSKAHLERRWAWRAFVKSAETIYEMVQATIILEDMIKTEFLRNEWWYWSSLSAAAKTSTMSSLALRIYSLDAAIIYDKSTTNLNPVENLKLDSTPEHKPLPGVELLEKSKTKLIQCQQNLAACTSENEKAVQ</sequence>
<accession>A0ACB8MY99</accession>
<evidence type="ECO:0000313" key="1">
    <source>
        <dbReference type="EMBL" id="KAH9790613.1"/>
    </source>
</evidence>
<keyword evidence="2" id="KW-1185">Reference proteome</keyword>
<reference evidence="2" key="1">
    <citation type="journal article" date="2023" name="Hortic. Res.">
        <title>A chromosome-level phased genome enabling allele-level studies in sweet orange: a case study on citrus Huanglongbing tolerance.</title>
        <authorList>
            <person name="Wu B."/>
            <person name="Yu Q."/>
            <person name="Deng Z."/>
            <person name="Duan Y."/>
            <person name="Luo F."/>
            <person name="Gmitter F. Jr."/>
        </authorList>
    </citation>
    <scope>NUCLEOTIDE SEQUENCE [LARGE SCALE GENOMIC DNA]</scope>
    <source>
        <strain evidence="2">cv. Valencia</strain>
    </source>
</reference>
<organism evidence="1 2">
    <name type="scientific">Citrus sinensis</name>
    <name type="common">Sweet orange</name>
    <name type="synonym">Citrus aurantium var. sinensis</name>
    <dbReference type="NCBI Taxonomy" id="2711"/>
    <lineage>
        <taxon>Eukaryota</taxon>
        <taxon>Viridiplantae</taxon>
        <taxon>Streptophyta</taxon>
        <taxon>Embryophyta</taxon>
        <taxon>Tracheophyta</taxon>
        <taxon>Spermatophyta</taxon>
        <taxon>Magnoliopsida</taxon>
        <taxon>eudicotyledons</taxon>
        <taxon>Gunneridae</taxon>
        <taxon>Pentapetalae</taxon>
        <taxon>rosids</taxon>
        <taxon>malvids</taxon>
        <taxon>Sapindales</taxon>
        <taxon>Rutaceae</taxon>
        <taxon>Aurantioideae</taxon>
        <taxon>Citrus</taxon>
    </lineage>
</organism>